<dbReference type="EMBL" id="FOYT01000002">
    <property type="protein sequence ID" value="SFR63250.1"/>
    <property type="molecule type" value="Genomic_DNA"/>
</dbReference>
<dbReference type="RefSeq" id="WP_089809092.1">
    <property type="nucleotide sequence ID" value="NZ_FOYT01000002.1"/>
</dbReference>
<gene>
    <name evidence="2" type="ORF">SAMN04487947_3081</name>
</gene>
<name>A0A1I6IA43_9EURY</name>
<sequence length="77" mass="7567">MALLESATRTHRDFAYHVTVGAGIFALVSGVGSVVGASLGGGGIVVALVATLLGVYLGSLEVAVAVELVVEAAGEAR</sequence>
<evidence type="ECO:0000313" key="2">
    <source>
        <dbReference type="EMBL" id="SFR63250.1"/>
    </source>
</evidence>
<evidence type="ECO:0000256" key="1">
    <source>
        <dbReference type="SAM" id="Phobius"/>
    </source>
</evidence>
<evidence type="ECO:0000313" key="3">
    <source>
        <dbReference type="Proteomes" id="UP000198531"/>
    </source>
</evidence>
<feature type="transmembrane region" description="Helical" evidence="1">
    <location>
        <begin position="44"/>
        <end position="70"/>
    </location>
</feature>
<accession>A0A1I6IA43</accession>
<proteinExistence type="predicted"/>
<organism evidence="2 3">
    <name type="scientific">Halogeometricum rufum</name>
    <dbReference type="NCBI Taxonomy" id="553469"/>
    <lineage>
        <taxon>Archaea</taxon>
        <taxon>Methanobacteriati</taxon>
        <taxon>Methanobacteriota</taxon>
        <taxon>Stenosarchaea group</taxon>
        <taxon>Halobacteria</taxon>
        <taxon>Halobacteriales</taxon>
        <taxon>Haloferacaceae</taxon>
        <taxon>Halogeometricum</taxon>
    </lineage>
</organism>
<keyword evidence="1" id="KW-0472">Membrane</keyword>
<dbReference type="AlphaFoldDB" id="A0A1I6IA43"/>
<dbReference type="STRING" id="553469.SAMN04487947_3081"/>
<keyword evidence="3" id="KW-1185">Reference proteome</keyword>
<keyword evidence="1" id="KW-1133">Transmembrane helix</keyword>
<protein>
    <submittedName>
        <fullName evidence="2">Uncharacterized protein</fullName>
    </submittedName>
</protein>
<keyword evidence="1" id="KW-0812">Transmembrane</keyword>
<reference evidence="3" key="1">
    <citation type="submission" date="2016-10" db="EMBL/GenBank/DDBJ databases">
        <authorList>
            <person name="Varghese N."/>
            <person name="Submissions S."/>
        </authorList>
    </citation>
    <scope>NUCLEOTIDE SEQUENCE [LARGE SCALE GENOMIC DNA]</scope>
    <source>
        <strain evidence="3">CGMCC 1.7736</strain>
    </source>
</reference>
<dbReference type="Proteomes" id="UP000198531">
    <property type="component" value="Unassembled WGS sequence"/>
</dbReference>
<feature type="transmembrane region" description="Helical" evidence="1">
    <location>
        <begin position="14"/>
        <end position="38"/>
    </location>
</feature>